<comment type="caution">
    <text evidence="3">The sequence shown here is derived from an EMBL/GenBank/DDBJ whole genome shotgun (WGS) entry which is preliminary data.</text>
</comment>
<feature type="domain" description="UPF0033" evidence="2">
    <location>
        <begin position="10"/>
        <end position="82"/>
    </location>
</feature>
<organism evidence="3 4">
    <name type="scientific">Natrinema hispanicum</name>
    <dbReference type="NCBI Taxonomy" id="392421"/>
    <lineage>
        <taxon>Archaea</taxon>
        <taxon>Methanobacteriati</taxon>
        <taxon>Methanobacteriota</taxon>
        <taxon>Stenosarchaea group</taxon>
        <taxon>Halobacteria</taxon>
        <taxon>Halobacteriales</taxon>
        <taxon>Natrialbaceae</taxon>
        <taxon>Natrinema</taxon>
    </lineage>
</organism>
<keyword evidence="3" id="KW-0808">Transferase</keyword>
<dbReference type="InterPro" id="IPR001455">
    <property type="entry name" value="TusA-like"/>
</dbReference>
<reference evidence="3 4" key="1">
    <citation type="submission" date="2019-02" db="EMBL/GenBank/DDBJ databases">
        <title>Genomic Encyclopedia of Archaeal and Bacterial Type Strains, Phase II (KMG-II): from individual species to whole genera.</title>
        <authorList>
            <person name="Goeker M."/>
        </authorList>
    </citation>
    <scope>NUCLEOTIDE SEQUENCE [LARGE SCALE GENOMIC DNA]</scope>
    <source>
        <strain evidence="3 4">DSM 18328</strain>
    </source>
</reference>
<dbReference type="GO" id="GO:0016740">
    <property type="term" value="F:transferase activity"/>
    <property type="evidence" value="ECO:0007669"/>
    <property type="project" value="UniProtKB-KW"/>
</dbReference>
<evidence type="ECO:0000259" key="2">
    <source>
        <dbReference type="Pfam" id="PF01206"/>
    </source>
</evidence>
<name>A0A482Y2G2_9EURY</name>
<dbReference type="SUPFAM" id="SSF64307">
    <property type="entry name" value="SirA-like"/>
    <property type="match status" value="1"/>
</dbReference>
<dbReference type="Gene3D" id="3.30.110.40">
    <property type="entry name" value="TusA-like domain"/>
    <property type="match status" value="1"/>
</dbReference>
<comment type="similarity">
    <text evidence="1">Belongs to the sulfur carrier protein TusA family.</text>
</comment>
<gene>
    <name evidence="3" type="ORF">BDK88_3776</name>
</gene>
<dbReference type="CDD" id="cd00291">
    <property type="entry name" value="SirA_YedF_YeeD"/>
    <property type="match status" value="1"/>
</dbReference>
<sequence length="86" mass="9221">MSTDYDITETADVKGLNCPMPVVKAKQAVDSLEPGDVLAVIATDPGSMSDIKGWASSTDGVELLEQTEGDEGGETVYRHYVRRTTT</sequence>
<accession>A0A482Y2G2</accession>
<dbReference type="InterPro" id="IPR036868">
    <property type="entry name" value="TusA-like_sf"/>
</dbReference>
<dbReference type="PANTHER" id="PTHR33279">
    <property type="entry name" value="SULFUR CARRIER PROTEIN YEDF-RELATED"/>
    <property type="match status" value="1"/>
</dbReference>
<proteinExistence type="inferred from homology"/>
<dbReference type="PANTHER" id="PTHR33279:SF6">
    <property type="entry name" value="SULFUR CARRIER PROTEIN YEDF-RELATED"/>
    <property type="match status" value="1"/>
</dbReference>
<dbReference type="EMBL" id="SHMP01000008">
    <property type="protein sequence ID" value="RZV06232.1"/>
    <property type="molecule type" value="Genomic_DNA"/>
</dbReference>
<evidence type="ECO:0000256" key="1">
    <source>
        <dbReference type="ARBA" id="ARBA00008984"/>
    </source>
</evidence>
<dbReference type="RefSeq" id="WP_130501577.1">
    <property type="nucleotide sequence ID" value="NZ_SHMP01000008.1"/>
</dbReference>
<dbReference type="Pfam" id="PF01206">
    <property type="entry name" value="TusA"/>
    <property type="match status" value="1"/>
</dbReference>
<evidence type="ECO:0000313" key="4">
    <source>
        <dbReference type="Proteomes" id="UP000291097"/>
    </source>
</evidence>
<protein>
    <submittedName>
        <fullName evidence="3">TusA-related sulfurtransferase</fullName>
    </submittedName>
</protein>
<dbReference type="OrthoDB" id="45650at2157"/>
<dbReference type="AlphaFoldDB" id="A0A482Y2G2"/>
<dbReference type="Proteomes" id="UP000291097">
    <property type="component" value="Unassembled WGS sequence"/>
</dbReference>
<evidence type="ECO:0000313" key="3">
    <source>
        <dbReference type="EMBL" id="RZV06232.1"/>
    </source>
</evidence>